<organism evidence="1">
    <name type="scientific">Manihot esculenta</name>
    <name type="common">Cassava</name>
    <name type="synonym">Jatropha manihot</name>
    <dbReference type="NCBI Taxonomy" id="3983"/>
    <lineage>
        <taxon>Eukaryota</taxon>
        <taxon>Viridiplantae</taxon>
        <taxon>Streptophyta</taxon>
        <taxon>Embryophyta</taxon>
        <taxon>Tracheophyta</taxon>
        <taxon>Spermatophyta</taxon>
        <taxon>Magnoliopsida</taxon>
        <taxon>eudicotyledons</taxon>
        <taxon>Gunneridae</taxon>
        <taxon>Pentapetalae</taxon>
        <taxon>rosids</taxon>
        <taxon>fabids</taxon>
        <taxon>Malpighiales</taxon>
        <taxon>Euphorbiaceae</taxon>
        <taxon>Crotonoideae</taxon>
        <taxon>Manihoteae</taxon>
        <taxon>Manihot</taxon>
    </lineage>
</organism>
<dbReference type="EMBL" id="CM004401">
    <property type="protein sequence ID" value="OAY29551.1"/>
    <property type="molecule type" value="Genomic_DNA"/>
</dbReference>
<gene>
    <name evidence="1" type="ORF">MANES_15G153600</name>
</gene>
<dbReference type="AlphaFoldDB" id="A0A2C9UGH1"/>
<evidence type="ECO:0000313" key="1">
    <source>
        <dbReference type="EMBL" id="OAY29551.1"/>
    </source>
</evidence>
<sequence>MKSKSPPFINSFESQYSELHFTLLISELLSTKCKLWLRISSLDFSVLEYVSINCR</sequence>
<name>A0A2C9UGH1_MANES</name>
<reference evidence="1" key="1">
    <citation type="submission" date="2016-02" db="EMBL/GenBank/DDBJ databases">
        <title>WGS assembly of Manihot esculenta.</title>
        <authorList>
            <person name="Bredeson J.V."/>
            <person name="Prochnik S.E."/>
            <person name="Lyons J.B."/>
            <person name="Schmutz J."/>
            <person name="Grimwood J."/>
            <person name="Vrebalov J."/>
            <person name="Bart R.S."/>
            <person name="Amuge T."/>
            <person name="Ferguson M.E."/>
            <person name="Green R."/>
            <person name="Putnam N."/>
            <person name="Stites J."/>
            <person name="Rounsley S."/>
            <person name="Rokhsar D.S."/>
        </authorList>
    </citation>
    <scope>NUCLEOTIDE SEQUENCE [LARGE SCALE GENOMIC DNA]</scope>
    <source>
        <tissue evidence="1">Leaf</tissue>
    </source>
</reference>
<accession>A0A2C9UGH1</accession>
<proteinExistence type="predicted"/>
<protein>
    <submittedName>
        <fullName evidence="1">Uncharacterized protein</fullName>
    </submittedName>
</protein>